<keyword evidence="1" id="KW-0472">Membrane</keyword>
<evidence type="ECO:0008006" key="3">
    <source>
        <dbReference type="Google" id="ProtNLM"/>
    </source>
</evidence>
<name>A0A396IVZ8_MEDTR</name>
<feature type="transmembrane region" description="Helical" evidence="1">
    <location>
        <begin position="29"/>
        <end position="49"/>
    </location>
</feature>
<dbReference type="Gramene" id="rna16488">
    <property type="protein sequence ID" value="RHN68175.1"/>
    <property type="gene ID" value="gene16488"/>
</dbReference>
<sequence length="51" mass="5653">MGGNGLLHTNRGLGWVEGLGPNPPDVHPYIYHLIYIASGVMIVYAFIYLHD</sequence>
<evidence type="ECO:0000256" key="1">
    <source>
        <dbReference type="SAM" id="Phobius"/>
    </source>
</evidence>
<reference evidence="2" key="1">
    <citation type="journal article" date="2018" name="Nat. Plants">
        <title>Whole-genome landscape of Medicago truncatula symbiotic genes.</title>
        <authorList>
            <person name="Pecrix Y."/>
            <person name="Gamas P."/>
            <person name="Carrere S."/>
        </authorList>
    </citation>
    <scope>NUCLEOTIDE SEQUENCE</scope>
    <source>
        <tissue evidence="2">Leaves</tissue>
    </source>
</reference>
<accession>A0A396IVZ8</accession>
<gene>
    <name evidence="2" type="ORF">MtrunA17_Chr3g0110991</name>
</gene>
<dbReference type="EMBL" id="PSQE01000003">
    <property type="protein sequence ID" value="RHN68175.1"/>
    <property type="molecule type" value="Genomic_DNA"/>
</dbReference>
<keyword evidence="1" id="KW-0812">Transmembrane</keyword>
<proteinExistence type="predicted"/>
<protein>
    <recommendedName>
        <fullName evidence="3">Transmembrane protein</fullName>
    </recommendedName>
</protein>
<comment type="caution">
    <text evidence="2">The sequence shown here is derived from an EMBL/GenBank/DDBJ whole genome shotgun (WGS) entry which is preliminary data.</text>
</comment>
<dbReference type="Proteomes" id="UP000265566">
    <property type="component" value="Chromosome 3"/>
</dbReference>
<organism evidence="2">
    <name type="scientific">Medicago truncatula</name>
    <name type="common">Barrel medic</name>
    <name type="synonym">Medicago tribuloides</name>
    <dbReference type="NCBI Taxonomy" id="3880"/>
    <lineage>
        <taxon>Eukaryota</taxon>
        <taxon>Viridiplantae</taxon>
        <taxon>Streptophyta</taxon>
        <taxon>Embryophyta</taxon>
        <taxon>Tracheophyta</taxon>
        <taxon>Spermatophyta</taxon>
        <taxon>Magnoliopsida</taxon>
        <taxon>eudicotyledons</taxon>
        <taxon>Gunneridae</taxon>
        <taxon>Pentapetalae</taxon>
        <taxon>rosids</taxon>
        <taxon>fabids</taxon>
        <taxon>Fabales</taxon>
        <taxon>Fabaceae</taxon>
        <taxon>Papilionoideae</taxon>
        <taxon>50 kb inversion clade</taxon>
        <taxon>NPAAA clade</taxon>
        <taxon>Hologalegina</taxon>
        <taxon>IRL clade</taxon>
        <taxon>Trifolieae</taxon>
        <taxon>Medicago</taxon>
    </lineage>
</organism>
<evidence type="ECO:0000313" key="2">
    <source>
        <dbReference type="EMBL" id="RHN68175.1"/>
    </source>
</evidence>
<dbReference type="AlphaFoldDB" id="A0A396IVZ8"/>
<keyword evidence="1" id="KW-1133">Transmembrane helix</keyword>